<proteinExistence type="predicted"/>
<evidence type="ECO:0000256" key="2">
    <source>
        <dbReference type="SAM" id="MobiDB-lite"/>
    </source>
</evidence>
<dbReference type="OrthoDB" id="5342758at2759"/>
<dbReference type="eggNOG" id="ENOG502SANW">
    <property type="taxonomic scope" value="Eukaryota"/>
</dbReference>
<keyword evidence="1" id="KW-0175">Coiled coil</keyword>
<dbReference type="AlphaFoldDB" id="S3CET5"/>
<feature type="region of interest" description="Disordered" evidence="2">
    <location>
        <begin position="558"/>
        <end position="586"/>
    </location>
</feature>
<feature type="compositionally biased region" description="Basic and acidic residues" evidence="2">
    <location>
        <begin position="790"/>
        <end position="799"/>
    </location>
</feature>
<feature type="compositionally biased region" description="Basic and acidic residues" evidence="2">
    <location>
        <begin position="659"/>
        <end position="670"/>
    </location>
</feature>
<feature type="compositionally biased region" description="Low complexity" evidence="2">
    <location>
        <begin position="81"/>
        <end position="90"/>
    </location>
</feature>
<feature type="region of interest" description="Disordered" evidence="2">
    <location>
        <begin position="232"/>
        <end position="286"/>
    </location>
</feature>
<feature type="compositionally biased region" description="Polar residues" evidence="2">
    <location>
        <begin position="110"/>
        <end position="121"/>
    </location>
</feature>
<reference evidence="3 4" key="1">
    <citation type="journal article" date="2013" name="BMC Genomics">
        <title>The genome and transcriptome of the pine saprophyte Ophiostoma piceae, and a comparison with the bark beetle-associated pine pathogen Grosmannia clavigera.</title>
        <authorList>
            <person name="Haridas S."/>
            <person name="Wang Y."/>
            <person name="Lim L."/>
            <person name="Massoumi Alamouti S."/>
            <person name="Jackman S."/>
            <person name="Docking R."/>
            <person name="Robertson G."/>
            <person name="Birol I."/>
            <person name="Bohlmann J."/>
            <person name="Breuil C."/>
        </authorList>
    </citation>
    <scope>NUCLEOTIDE SEQUENCE [LARGE SCALE GENOMIC DNA]</scope>
    <source>
        <strain evidence="3 4">UAMH 11346</strain>
    </source>
</reference>
<dbReference type="Proteomes" id="UP000016923">
    <property type="component" value="Unassembled WGS sequence"/>
</dbReference>
<dbReference type="OMA" id="APEINEM"/>
<feature type="region of interest" description="Disordered" evidence="2">
    <location>
        <begin position="149"/>
        <end position="169"/>
    </location>
</feature>
<evidence type="ECO:0000256" key="1">
    <source>
        <dbReference type="SAM" id="Coils"/>
    </source>
</evidence>
<evidence type="ECO:0000313" key="3">
    <source>
        <dbReference type="EMBL" id="EPE04808.1"/>
    </source>
</evidence>
<sequence>MAHNSFLSRFGVSRDSDPVLPLHTQNLRHKPSEYDLDELSPRAEESRLFSADPEPAFVPDRKHPTKARAPAVSFAYQDQLPSSSRTSSRPRQSDYRDYDDYEEPAGPSRYPTNTKSRTNQPAMFAGPPPPIARSIVMYRDVEERSGTILEHGRNGRNGNRHENSSVLGASSIRLPTDTVLFDARQPHSSPRASRVGSFDGESTWTILQRRERALQKEIQDYLNIQSSGLAAGLGRGPLNPSPSQGRSSDGGYGESDDSRQRLSQTNTPTAESFNNGARSVRLPTERATASGAVIPVRQPRPRKLGLRAARAGLSRGISLFASLKAEEDAALETALHTRKRALAYLNRLSGRRSNIVQELHALETDEEEPLAREMTTLQSAHKSTSEQISELEGQLAMLRQRQRSLEGRIEDAMSQRESGLSGYRGALKEVDSQLTAVLRRPPVQPLDVEALGGDASAKQSHLEGPDEGRIRLDDHAQTTGQAEVDDASAGIEFLRLLPERRTEEMARFWWETEVRILERRRKEVGSEHKALEEGGAMWLEAARLVSDFEANLRREMTAGTQNGNDEAEGSESNGKGKGRVPTPEERMRSQLATMAAVITGLRMHLQTAESKGWNLLICAIGAELEAFREARTMLRQSLRAAGLDVDEEDTEDEDADLETASKADMSENLERWTVSQTDGAKSPDNGLLLDGMSKTTPGLGGFGADEEDDATTPRLARSTSDVLSSLNKTGSQGGQSNWQHSRHHRDQAASESDDNNEVPPDLFAAHLPEYDEHDGHADSSDNEVPPDFLSEQHADDDKL</sequence>
<name>S3CET5_OPHP1</name>
<feature type="compositionally biased region" description="Polar residues" evidence="2">
    <location>
        <begin position="261"/>
        <end position="277"/>
    </location>
</feature>
<dbReference type="VEuPathDB" id="FungiDB:F503_06357"/>
<feature type="region of interest" description="Disordered" evidence="2">
    <location>
        <begin position="1"/>
        <end position="131"/>
    </location>
</feature>
<keyword evidence="4" id="KW-1185">Reference proteome</keyword>
<protein>
    <submittedName>
        <fullName evidence="3">Atg28p-like protein</fullName>
    </submittedName>
</protein>
<feature type="region of interest" description="Disordered" evidence="2">
    <location>
        <begin position="642"/>
        <end position="799"/>
    </location>
</feature>
<organism evidence="3 4">
    <name type="scientific">Ophiostoma piceae (strain UAMH 11346)</name>
    <name type="common">Sap stain fungus</name>
    <dbReference type="NCBI Taxonomy" id="1262450"/>
    <lineage>
        <taxon>Eukaryota</taxon>
        <taxon>Fungi</taxon>
        <taxon>Dikarya</taxon>
        <taxon>Ascomycota</taxon>
        <taxon>Pezizomycotina</taxon>
        <taxon>Sordariomycetes</taxon>
        <taxon>Sordariomycetidae</taxon>
        <taxon>Ophiostomatales</taxon>
        <taxon>Ophiostomataceae</taxon>
        <taxon>Ophiostoma</taxon>
    </lineage>
</organism>
<dbReference type="STRING" id="1262450.S3CET5"/>
<evidence type="ECO:0000313" key="4">
    <source>
        <dbReference type="Proteomes" id="UP000016923"/>
    </source>
</evidence>
<gene>
    <name evidence="3" type="ORF">F503_06357</name>
</gene>
<feature type="compositionally biased region" description="Basic and acidic residues" evidence="2">
    <location>
        <begin position="768"/>
        <end position="779"/>
    </location>
</feature>
<dbReference type="EMBL" id="KE148159">
    <property type="protein sequence ID" value="EPE04808.1"/>
    <property type="molecule type" value="Genomic_DNA"/>
</dbReference>
<dbReference type="HOGENOM" id="CLU_015530_1_0_1"/>
<feature type="compositionally biased region" description="Polar residues" evidence="2">
    <location>
        <begin position="717"/>
        <end position="739"/>
    </location>
</feature>
<accession>S3CET5</accession>
<feature type="coiled-coil region" evidence="1">
    <location>
        <begin position="381"/>
        <end position="415"/>
    </location>
</feature>
<feature type="compositionally biased region" description="Basic and acidic residues" evidence="2">
    <location>
        <begin position="149"/>
        <end position="163"/>
    </location>
</feature>
<feature type="compositionally biased region" description="Acidic residues" evidence="2">
    <location>
        <begin position="644"/>
        <end position="657"/>
    </location>
</feature>